<dbReference type="Proteomes" id="UP000271162">
    <property type="component" value="Unassembled WGS sequence"/>
</dbReference>
<evidence type="ECO:0000313" key="2">
    <source>
        <dbReference type="Proteomes" id="UP000271162"/>
    </source>
</evidence>
<organism evidence="3">
    <name type="scientific">Nippostrongylus brasiliensis</name>
    <name type="common">Rat hookworm</name>
    <dbReference type="NCBI Taxonomy" id="27835"/>
    <lineage>
        <taxon>Eukaryota</taxon>
        <taxon>Metazoa</taxon>
        <taxon>Ecdysozoa</taxon>
        <taxon>Nematoda</taxon>
        <taxon>Chromadorea</taxon>
        <taxon>Rhabditida</taxon>
        <taxon>Rhabditina</taxon>
        <taxon>Rhabditomorpha</taxon>
        <taxon>Strongyloidea</taxon>
        <taxon>Heligmosomidae</taxon>
        <taxon>Nippostrongylus</taxon>
    </lineage>
</organism>
<protein>
    <submittedName>
        <fullName evidence="3">Prophage protein</fullName>
    </submittedName>
</protein>
<evidence type="ECO:0000313" key="1">
    <source>
        <dbReference type="EMBL" id="VDL82317.1"/>
    </source>
</evidence>
<accession>A0A158R3M8</accession>
<gene>
    <name evidence="1" type="ORF">NBR_LOCUS18592</name>
</gene>
<evidence type="ECO:0000313" key="3">
    <source>
        <dbReference type="WBParaSite" id="NBR_0001859101-mRNA-1"/>
    </source>
</evidence>
<name>A0A158R3M8_NIPBR</name>
<proteinExistence type="predicted"/>
<dbReference type="WBParaSite" id="NBR_0001859101-mRNA-1">
    <property type="protein sequence ID" value="NBR_0001859101-mRNA-1"/>
    <property type="gene ID" value="NBR_0001859101"/>
</dbReference>
<keyword evidence="2" id="KW-1185">Reference proteome</keyword>
<reference evidence="1 2" key="2">
    <citation type="submission" date="2018-11" db="EMBL/GenBank/DDBJ databases">
        <authorList>
            <consortium name="Pathogen Informatics"/>
        </authorList>
    </citation>
    <scope>NUCLEOTIDE SEQUENCE [LARGE SCALE GENOMIC DNA]</scope>
</reference>
<dbReference type="AlphaFoldDB" id="A0A158R3M8"/>
<dbReference type="EMBL" id="UYSL01023540">
    <property type="protein sequence ID" value="VDL82317.1"/>
    <property type="molecule type" value="Genomic_DNA"/>
</dbReference>
<reference evidence="3" key="1">
    <citation type="submission" date="2016-04" db="UniProtKB">
        <authorList>
            <consortium name="WormBaseParasite"/>
        </authorList>
    </citation>
    <scope>IDENTIFICATION</scope>
</reference>
<sequence>MLIRLTTVIVAKLPGYLEGLCLAEVEPYMKAMTIVTGDESRVYYENDGIPIGFLLENRHLHSLNEECTVERFSSF</sequence>